<dbReference type="InterPro" id="IPR032330">
    <property type="entry name" value="EF-G-binding_C"/>
</dbReference>
<comment type="caution">
    <text evidence="3">The sequence shown here is derived from an EMBL/GenBank/DDBJ whole genome shotgun (WGS) entry which is preliminary data.</text>
</comment>
<evidence type="ECO:0000313" key="3">
    <source>
        <dbReference type="EMBL" id="MFD2042754.1"/>
    </source>
</evidence>
<protein>
    <submittedName>
        <fullName evidence="3">FusB/FusC family EF-G-binding protein</fullName>
    </submittedName>
</protein>
<dbReference type="Proteomes" id="UP001597383">
    <property type="component" value="Unassembled WGS sequence"/>
</dbReference>
<evidence type="ECO:0000313" key="4">
    <source>
        <dbReference type="Proteomes" id="UP001597383"/>
    </source>
</evidence>
<evidence type="ECO:0000259" key="2">
    <source>
        <dbReference type="Pfam" id="PF16571"/>
    </source>
</evidence>
<sequence>MDNKRNTLQNDELFIRSDQYNFIKFQVNNLVHAHTTVKDNNVLHALKYSAFDKVMNLFPDSHENKKDIFHKIIEIEESAVAEEFLTDVKTYVIPFKEITDKKIQKLFPKAKKLKVPPLDKMDFKELSYIGWYDIRSERKYLIFDYQDRLIGIQGTFTESIQGICSLCNSYEDVGLFMSNVKSGKETYTNRGNYICKDSQTCNQNIITLDKLNNFISILKK</sequence>
<gene>
    <name evidence="3" type="ORF">ACFSJF_00325</name>
</gene>
<dbReference type="RefSeq" id="WP_377554344.1">
    <property type="nucleotide sequence ID" value="NZ_JBHUHQ010000002.1"/>
</dbReference>
<feature type="domain" description="Elongation factor G-binding protein C-terminal treble-clef zinc-finger" evidence="2">
    <location>
        <begin position="109"/>
        <end position="206"/>
    </location>
</feature>
<dbReference type="Gene3D" id="1.20.1280.250">
    <property type="match status" value="1"/>
</dbReference>
<reference evidence="4" key="1">
    <citation type="journal article" date="2019" name="Int. J. Syst. Evol. Microbiol.">
        <title>The Global Catalogue of Microorganisms (GCM) 10K type strain sequencing project: providing services to taxonomists for standard genome sequencing and annotation.</title>
        <authorList>
            <consortium name="The Broad Institute Genomics Platform"/>
            <consortium name="The Broad Institute Genome Sequencing Center for Infectious Disease"/>
            <person name="Wu L."/>
            <person name="Ma J."/>
        </authorList>
    </citation>
    <scope>NUCLEOTIDE SEQUENCE [LARGE SCALE GENOMIC DNA]</scope>
    <source>
        <strain evidence="4">R28</strain>
    </source>
</reference>
<dbReference type="CDD" id="cd16342">
    <property type="entry name" value="FusC_FusB"/>
    <property type="match status" value="1"/>
</dbReference>
<organism evidence="3 4">
    <name type="scientific">Ornithinibacillus salinisoli</name>
    <dbReference type="NCBI Taxonomy" id="1848459"/>
    <lineage>
        <taxon>Bacteria</taxon>
        <taxon>Bacillati</taxon>
        <taxon>Bacillota</taxon>
        <taxon>Bacilli</taxon>
        <taxon>Bacillales</taxon>
        <taxon>Bacillaceae</taxon>
        <taxon>Ornithinibacillus</taxon>
    </lineage>
</organism>
<proteinExistence type="predicted"/>
<dbReference type="InterPro" id="IPR010841">
    <property type="entry name" value="EF-G-binding_N"/>
</dbReference>
<evidence type="ECO:0000259" key="1">
    <source>
        <dbReference type="Pfam" id="PF07299"/>
    </source>
</evidence>
<name>A0ABW4VSX8_9BACI</name>
<accession>A0ABW4VSX8</accession>
<dbReference type="EMBL" id="JBHUHQ010000002">
    <property type="protein sequence ID" value="MFD2042754.1"/>
    <property type="molecule type" value="Genomic_DNA"/>
</dbReference>
<feature type="domain" description="Elongation factor G-binding protein N-terminal" evidence="1">
    <location>
        <begin position="14"/>
        <end position="96"/>
    </location>
</feature>
<keyword evidence="4" id="KW-1185">Reference proteome</keyword>
<dbReference type="Pfam" id="PF16571">
    <property type="entry name" value="FBP_C"/>
    <property type="match status" value="1"/>
</dbReference>
<dbReference type="InterPro" id="IPR038344">
    <property type="entry name" value="EF-G_N_sf"/>
</dbReference>
<dbReference type="Pfam" id="PF07299">
    <property type="entry name" value="EF-G-binding_N"/>
    <property type="match status" value="1"/>
</dbReference>